<dbReference type="InterPro" id="IPR036390">
    <property type="entry name" value="WH_DNA-bd_sf"/>
</dbReference>
<dbReference type="PANTHER" id="PTHR30118">
    <property type="entry name" value="HTH-TYPE TRANSCRIPTIONAL REGULATOR LEUO-RELATED"/>
    <property type="match status" value="1"/>
</dbReference>
<evidence type="ECO:0000313" key="7">
    <source>
        <dbReference type="Proteomes" id="UP000236721"/>
    </source>
</evidence>
<keyword evidence="7" id="KW-1185">Reference proteome</keyword>
<sequence length="307" mass="35323">MQVMTQKINLNLLYTLEVLLTERHVSRAAERLNLTQSAVSRQLSQLREIYNDPLLVRSGNHYLLTPRAEQINGELERVLKEITQVLGESHFDPMAYAKTVTFSSSDYVAQYIFPEIVAHLSKLAPAMTFAYRLWEPENLTHLGEIDVQLSSTMLPEAPKSLSSLQIGEDRPVIVMRRRHPLAKHSILNEQDLETFSHIRISGGGDKDSFLKQSMKERGLERRILASTPFFSSAFALLNQNDALLTLPLHIAINLKDKLGLHVSEFPFSVPSYKYWLIWHPKYDRDPAHIWLREHVHSIMRTSMYSVH</sequence>
<dbReference type="InterPro" id="IPR036388">
    <property type="entry name" value="WH-like_DNA-bd_sf"/>
</dbReference>
<dbReference type="GO" id="GO:0003700">
    <property type="term" value="F:DNA-binding transcription factor activity"/>
    <property type="evidence" value="ECO:0007669"/>
    <property type="project" value="InterPro"/>
</dbReference>
<keyword evidence="2" id="KW-0805">Transcription regulation</keyword>
<evidence type="ECO:0000256" key="3">
    <source>
        <dbReference type="ARBA" id="ARBA00023125"/>
    </source>
</evidence>
<dbReference type="EMBL" id="FNVG01000032">
    <property type="protein sequence ID" value="SEG68704.1"/>
    <property type="molecule type" value="Genomic_DNA"/>
</dbReference>
<dbReference type="Pfam" id="PF03466">
    <property type="entry name" value="LysR_substrate"/>
    <property type="match status" value="1"/>
</dbReference>
<accession>A0A1H6C6W4</accession>
<dbReference type="CDD" id="cd08417">
    <property type="entry name" value="PBP2_Nitroaromatics_like"/>
    <property type="match status" value="1"/>
</dbReference>
<gene>
    <name evidence="6" type="ORF">SAMN04488244_13222</name>
</gene>
<evidence type="ECO:0000256" key="2">
    <source>
        <dbReference type="ARBA" id="ARBA00023015"/>
    </source>
</evidence>
<evidence type="ECO:0000256" key="4">
    <source>
        <dbReference type="ARBA" id="ARBA00023163"/>
    </source>
</evidence>
<dbReference type="Pfam" id="PF00126">
    <property type="entry name" value="HTH_1"/>
    <property type="match status" value="1"/>
</dbReference>
<evidence type="ECO:0000313" key="6">
    <source>
        <dbReference type="EMBL" id="SEG68704.1"/>
    </source>
</evidence>
<dbReference type="Gene3D" id="1.10.10.10">
    <property type="entry name" value="Winged helix-like DNA-binding domain superfamily/Winged helix DNA-binding domain"/>
    <property type="match status" value="1"/>
</dbReference>
<protein>
    <submittedName>
        <fullName evidence="6">DNA-binding transcriptional regulator, LysR family</fullName>
    </submittedName>
</protein>
<dbReference type="PANTHER" id="PTHR30118:SF15">
    <property type="entry name" value="TRANSCRIPTIONAL REGULATORY PROTEIN"/>
    <property type="match status" value="1"/>
</dbReference>
<feature type="domain" description="HTH lysR-type" evidence="5">
    <location>
        <begin position="8"/>
        <end position="65"/>
    </location>
</feature>
<evidence type="ECO:0000259" key="5">
    <source>
        <dbReference type="PROSITE" id="PS50931"/>
    </source>
</evidence>
<keyword evidence="3 6" id="KW-0238">DNA-binding</keyword>
<dbReference type="SUPFAM" id="SSF46785">
    <property type="entry name" value="Winged helix' DNA-binding domain"/>
    <property type="match status" value="1"/>
</dbReference>
<dbReference type="AlphaFoldDB" id="A0A1H6C6W4"/>
<dbReference type="PROSITE" id="PS50931">
    <property type="entry name" value="HTH_LYSR"/>
    <property type="match status" value="1"/>
</dbReference>
<keyword evidence="4" id="KW-0804">Transcription</keyword>
<dbReference type="InterPro" id="IPR037402">
    <property type="entry name" value="YidZ_PBP2"/>
</dbReference>
<reference evidence="7" key="1">
    <citation type="submission" date="2016-10" db="EMBL/GenBank/DDBJ databases">
        <authorList>
            <person name="Varghese N."/>
            <person name="Submissions S."/>
        </authorList>
    </citation>
    <scope>NUCLEOTIDE SEQUENCE [LARGE SCALE GENOMIC DNA]</scope>
    <source>
        <strain evidence="7">CGMCC 1.7062</strain>
    </source>
</reference>
<dbReference type="GO" id="GO:0003677">
    <property type="term" value="F:DNA binding"/>
    <property type="evidence" value="ECO:0007669"/>
    <property type="project" value="UniProtKB-KW"/>
</dbReference>
<dbReference type="InterPro" id="IPR005119">
    <property type="entry name" value="LysR_subst-bd"/>
</dbReference>
<dbReference type="SUPFAM" id="SSF53850">
    <property type="entry name" value="Periplasmic binding protein-like II"/>
    <property type="match status" value="1"/>
</dbReference>
<dbReference type="PRINTS" id="PR00039">
    <property type="entry name" value="HTHLYSR"/>
</dbReference>
<dbReference type="Proteomes" id="UP000236721">
    <property type="component" value="Unassembled WGS sequence"/>
</dbReference>
<dbReference type="InterPro" id="IPR050389">
    <property type="entry name" value="LysR-type_TF"/>
</dbReference>
<organism evidence="6 7">
    <name type="scientific">Vibrio hangzhouensis</name>
    <dbReference type="NCBI Taxonomy" id="462991"/>
    <lineage>
        <taxon>Bacteria</taxon>
        <taxon>Pseudomonadati</taxon>
        <taxon>Pseudomonadota</taxon>
        <taxon>Gammaproteobacteria</taxon>
        <taxon>Vibrionales</taxon>
        <taxon>Vibrionaceae</taxon>
        <taxon>Vibrio</taxon>
    </lineage>
</organism>
<name>A0A1H6C6W4_9VIBR</name>
<proteinExistence type="inferred from homology"/>
<dbReference type="Gene3D" id="3.40.190.10">
    <property type="entry name" value="Periplasmic binding protein-like II"/>
    <property type="match status" value="2"/>
</dbReference>
<evidence type="ECO:0000256" key="1">
    <source>
        <dbReference type="ARBA" id="ARBA00009437"/>
    </source>
</evidence>
<dbReference type="InterPro" id="IPR000847">
    <property type="entry name" value="LysR_HTH_N"/>
</dbReference>
<comment type="similarity">
    <text evidence="1">Belongs to the LysR transcriptional regulatory family.</text>
</comment>